<evidence type="ECO:0000313" key="3">
    <source>
        <dbReference type="Proteomes" id="UP000178808"/>
    </source>
</evidence>
<feature type="transmembrane region" description="Helical" evidence="1">
    <location>
        <begin position="74"/>
        <end position="94"/>
    </location>
</feature>
<dbReference type="AlphaFoldDB" id="A0A1G1Z7N9"/>
<evidence type="ECO:0000313" key="2">
    <source>
        <dbReference type="EMBL" id="OGY60066.1"/>
    </source>
</evidence>
<feature type="transmembrane region" description="Helical" evidence="1">
    <location>
        <begin position="176"/>
        <end position="202"/>
    </location>
</feature>
<comment type="caution">
    <text evidence="2">The sequence shown here is derived from an EMBL/GenBank/DDBJ whole genome shotgun (WGS) entry which is preliminary data.</text>
</comment>
<proteinExistence type="predicted"/>
<sequence>MPHFISTLFKDRFFRILFGYYLVLVVFWAWNNLNNLTDTVSSYIFGGLYPLLAVAGCIGGFIYSRKYGGWRSALGRGIIFVSLGLLAQAIGQFIWTYYNLVLEVEIPYPSVADFFYEALPFLNIAGMFYFARAAGAQFSLRSAKNWPIAILIPLGLLLGSYFFFLQGYEFNWDSPLTIILDFGIQLGEALILSAAILTFLLSRKYLGGIMRDKIWFVSVAFLIQYLTDFSFLYMNSKGLYVNGGVVDLFYMTSFLFMSFALIFIAKYQVERVQLEARAQDVAGAWRKRDKVATLIVQEQARIIGPLAWEEATQVQGLSVDKETGEIYLLEDKPQEILERLVGRYERVFGQTAREVSRDAVRRFASELSDTEIPASLR</sequence>
<keyword evidence="1" id="KW-1133">Transmembrane helix</keyword>
<feature type="transmembrane region" description="Helical" evidence="1">
    <location>
        <begin position="42"/>
        <end position="62"/>
    </location>
</feature>
<dbReference type="Proteomes" id="UP000178808">
    <property type="component" value="Unassembled WGS sequence"/>
</dbReference>
<gene>
    <name evidence="2" type="ORF">A3I31_02925</name>
</gene>
<evidence type="ECO:0000256" key="1">
    <source>
        <dbReference type="SAM" id="Phobius"/>
    </source>
</evidence>
<accession>A0A1G1Z7N9</accession>
<name>A0A1G1Z7N9_9BACT</name>
<feature type="transmembrane region" description="Helical" evidence="1">
    <location>
        <begin position="12"/>
        <end position="30"/>
    </location>
</feature>
<dbReference type="EMBL" id="MHIZ01000024">
    <property type="protein sequence ID" value="OGY60066.1"/>
    <property type="molecule type" value="Genomic_DNA"/>
</dbReference>
<reference evidence="2 3" key="1">
    <citation type="journal article" date="2016" name="Nat. Commun.">
        <title>Thousands of microbial genomes shed light on interconnected biogeochemical processes in an aquifer system.</title>
        <authorList>
            <person name="Anantharaman K."/>
            <person name="Brown C.T."/>
            <person name="Hug L.A."/>
            <person name="Sharon I."/>
            <person name="Castelle C.J."/>
            <person name="Probst A.J."/>
            <person name="Thomas B.C."/>
            <person name="Singh A."/>
            <person name="Wilkins M.J."/>
            <person name="Karaoz U."/>
            <person name="Brodie E.L."/>
            <person name="Williams K.H."/>
            <person name="Hubbard S.S."/>
            <person name="Banfield J.F."/>
        </authorList>
    </citation>
    <scope>NUCLEOTIDE SEQUENCE [LARGE SCALE GENOMIC DNA]</scope>
</reference>
<protein>
    <submittedName>
        <fullName evidence="2">Uncharacterized protein</fullName>
    </submittedName>
</protein>
<feature type="transmembrane region" description="Helical" evidence="1">
    <location>
        <begin position="214"/>
        <end position="236"/>
    </location>
</feature>
<organism evidence="2 3">
    <name type="scientific">Candidatus Colwellbacteria bacterium RIFCSPLOWO2_02_FULL_44_20b</name>
    <dbReference type="NCBI Taxonomy" id="1797691"/>
    <lineage>
        <taxon>Bacteria</taxon>
        <taxon>Candidatus Colwelliibacteriota</taxon>
    </lineage>
</organism>
<keyword evidence="1" id="KW-0472">Membrane</keyword>
<feature type="transmembrane region" description="Helical" evidence="1">
    <location>
        <begin position="146"/>
        <end position="164"/>
    </location>
</feature>
<feature type="transmembrane region" description="Helical" evidence="1">
    <location>
        <begin position="114"/>
        <end position="134"/>
    </location>
</feature>
<feature type="transmembrane region" description="Helical" evidence="1">
    <location>
        <begin position="248"/>
        <end position="267"/>
    </location>
</feature>
<keyword evidence="1" id="KW-0812">Transmembrane</keyword>